<evidence type="ECO:0000313" key="3">
    <source>
        <dbReference type="Proteomes" id="UP000651977"/>
    </source>
</evidence>
<dbReference type="RefSeq" id="WP_055734517.1">
    <property type="nucleotide sequence ID" value="NZ_BMDY01000069.1"/>
</dbReference>
<dbReference type="EMBL" id="BMDY01000069">
    <property type="protein sequence ID" value="GGB22404.1"/>
    <property type="molecule type" value="Genomic_DNA"/>
</dbReference>
<organism evidence="2 3">
    <name type="scientific">Agarivorans gilvus</name>
    <dbReference type="NCBI Taxonomy" id="680279"/>
    <lineage>
        <taxon>Bacteria</taxon>
        <taxon>Pseudomonadati</taxon>
        <taxon>Pseudomonadota</taxon>
        <taxon>Gammaproteobacteria</taxon>
        <taxon>Alteromonadales</taxon>
        <taxon>Alteromonadaceae</taxon>
        <taxon>Agarivorans</taxon>
    </lineage>
</organism>
<proteinExistence type="predicted"/>
<feature type="signal peptide" evidence="1">
    <location>
        <begin position="1"/>
        <end position="18"/>
    </location>
</feature>
<dbReference type="Proteomes" id="UP000651977">
    <property type="component" value="Unassembled WGS sequence"/>
</dbReference>
<evidence type="ECO:0000256" key="1">
    <source>
        <dbReference type="SAM" id="SignalP"/>
    </source>
</evidence>
<protein>
    <recommendedName>
        <fullName evidence="4">Lipoprotein</fullName>
    </recommendedName>
</protein>
<keyword evidence="1" id="KW-0732">Signal</keyword>
<keyword evidence="3" id="KW-1185">Reference proteome</keyword>
<sequence>MQKSIILGVLLLPLAACTTPQTSNSFNVQSADFSNASDDNLCIVYGYHLNRSLEAQSELIKRNLFTSSEWAMISQHQVVNGMSECAVKAAFAINYKQVFNTKFNNGDKGKSFIYSCSDSNVPYCPFTRVDLVNGKVSSVSSVEKI</sequence>
<comment type="caution">
    <text evidence="2">The sequence shown here is derived from an EMBL/GenBank/DDBJ whole genome shotgun (WGS) entry which is preliminary data.</text>
</comment>
<name>A0ABQ1I6T5_9ALTE</name>
<reference evidence="3" key="1">
    <citation type="journal article" date="2019" name="Int. J. Syst. Evol. Microbiol.">
        <title>The Global Catalogue of Microorganisms (GCM) 10K type strain sequencing project: providing services to taxonomists for standard genome sequencing and annotation.</title>
        <authorList>
            <consortium name="The Broad Institute Genomics Platform"/>
            <consortium name="The Broad Institute Genome Sequencing Center for Infectious Disease"/>
            <person name="Wu L."/>
            <person name="Ma J."/>
        </authorList>
    </citation>
    <scope>NUCLEOTIDE SEQUENCE [LARGE SCALE GENOMIC DNA]</scope>
    <source>
        <strain evidence="3">CGMCC 1.10131</strain>
    </source>
</reference>
<evidence type="ECO:0008006" key="4">
    <source>
        <dbReference type="Google" id="ProtNLM"/>
    </source>
</evidence>
<feature type="chain" id="PRO_5046061887" description="Lipoprotein" evidence="1">
    <location>
        <begin position="19"/>
        <end position="145"/>
    </location>
</feature>
<accession>A0ABQ1I6T5</accession>
<gene>
    <name evidence="2" type="ORF">GCM10007414_39680</name>
</gene>
<evidence type="ECO:0000313" key="2">
    <source>
        <dbReference type="EMBL" id="GGB22404.1"/>
    </source>
</evidence>